<gene>
    <name evidence="1" type="ORF">TorRG33x02_322740</name>
</gene>
<organism evidence="1 2">
    <name type="scientific">Trema orientale</name>
    <name type="common">Charcoal tree</name>
    <name type="synonym">Celtis orientalis</name>
    <dbReference type="NCBI Taxonomy" id="63057"/>
    <lineage>
        <taxon>Eukaryota</taxon>
        <taxon>Viridiplantae</taxon>
        <taxon>Streptophyta</taxon>
        <taxon>Embryophyta</taxon>
        <taxon>Tracheophyta</taxon>
        <taxon>Spermatophyta</taxon>
        <taxon>Magnoliopsida</taxon>
        <taxon>eudicotyledons</taxon>
        <taxon>Gunneridae</taxon>
        <taxon>Pentapetalae</taxon>
        <taxon>rosids</taxon>
        <taxon>fabids</taxon>
        <taxon>Rosales</taxon>
        <taxon>Cannabaceae</taxon>
        <taxon>Trema</taxon>
    </lineage>
</organism>
<dbReference type="EMBL" id="JXTC01000532">
    <property type="protein sequence ID" value="PON47611.1"/>
    <property type="molecule type" value="Genomic_DNA"/>
</dbReference>
<keyword evidence="2" id="KW-1185">Reference proteome</keyword>
<comment type="caution">
    <text evidence="1">The sequence shown here is derived from an EMBL/GenBank/DDBJ whole genome shotgun (WGS) entry which is preliminary data.</text>
</comment>
<dbReference type="Proteomes" id="UP000237000">
    <property type="component" value="Unassembled WGS sequence"/>
</dbReference>
<dbReference type="InParanoid" id="A0A2P5BFN4"/>
<evidence type="ECO:0000313" key="1">
    <source>
        <dbReference type="EMBL" id="PON47611.1"/>
    </source>
</evidence>
<evidence type="ECO:0000313" key="2">
    <source>
        <dbReference type="Proteomes" id="UP000237000"/>
    </source>
</evidence>
<sequence>MVVFHHLDTTPIPKYHVPPQSPQIRIDSQNPISKNIECFAKSKLFSFGIVGEVCVQDVPNIQRITSNNKVHIRKPRAFELKCATIFPQKLMGDKVMEESEIVEKRWQHANDRPGRGYGVSVPPPVVNHNEKAYYNGAC</sequence>
<dbReference type="AlphaFoldDB" id="A0A2P5BFN4"/>
<reference evidence="2" key="1">
    <citation type="submission" date="2016-06" db="EMBL/GenBank/DDBJ databases">
        <title>Parallel loss of symbiosis genes in relatives of nitrogen-fixing non-legume Parasponia.</title>
        <authorList>
            <person name="Van Velzen R."/>
            <person name="Holmer R."/>
            <person name="Bu F."/>
            <person name="Rutten L."/>
            <person name="Van Zeijl A."/>
            <person name="Liu W."/>
            <person name="Santuari L."/>
            <person name="Cao Q."/>
            <person name="Sharma T."/>
            <person name="Shen D."/>
            <person name="Roswanjaya Y."/>
            <person name="Wardhani T."/>
            <person name="Kalhor M.S."/>
            <person name="Jansen J."/>
            <person name="Van den Hoogen J."/>
            <person name="Gungor B."/>
            <person name="Hartog M."/>
            <person name="Hontelez J."/>
            <person name="Verver J."/>
            <person name="Yang W.-C."/>
            <person name="Schijlen E."/>
            <person name="Repin R."/>
            <person name="Schilthuizen M."/>
            <person name="Schranz E."/>
            <person name="Heidstra R."/>
            <person name="Miyata K."/>
            <person name="Fedorova E."/>
            <person name="Kohlen W."/>
            <person name="Bisseling T."/>
            <person name="Smit S."/>
            <person name="Geurts R."/>
        </authorList>
    </citation>
    <scope>NUCLEOTIDE SEQUENCE [LARGE SCALE GENOMIC DNA]</scope>
    <source>
        <strain evidence="2">cv. RG33-2</strain>
    </source>
</reference>
<protein>
    <submittedName>
        <fullName evidence="1">Uncharacterized protein</fullName>
    </submittedName>
</protein>
<accession>A0A2P5BFN4</accession>
<proteinExistence type="predicted"/>
<name>A0A2P5BFN4_TREOI</name>